<name>A0A2A5JQ17_PSEO7</name>
<evidence type="ECO:0000256" key="1">
    <source>
        <dbReference type="ARBA" id="ARBA00005947"/>
    </source>
</evidence>
<sequence>MRTAIITHPYCRKHKMTQEHPECPARLDAISDRLLASGLDIAVEHKTAIKADASHYSLVHDQAMIKEVMDKVPSEGLSELDGDTWLCPDSMKAIERAVGAGILAVDEVTAGNLDAAFCSIRPPGHHANQSTSSGFCVFNNVAIAAAYAKTKGVERIAILDIDVHHGNGTQDIFKDDHSVLFCSLFQYPFYPNTAIENHQSLINSPLSAGADGSDLKTLFEQQWLPKLQDFKPQLIFISAGFDGHLEDDMGGLKFVEQDYQWFTEQVVAFAKSQSCLGIISYLEGGYDLSSLGRSAVTHIKALVEETESC</sequence>
<dbReference type="Pfam" id="PF00850">
    <property type="entry name" value="Hist_deacetyl"/>
    <property type="match status" value="1"/>
</dbReference>
<dbReference type="PRINTS" id="PR01270">
    <property type="entry name" value="HDASUPER"/>
</dbReference>
<comment type="similarity">
    <text evidence="1">Belongs to the histone deacetylase family.</text>
</comment>
<dbReference type="EMBL" id="NKHF01000055">
    <property type="protein sequence ID" value="PCK31467.1"/>
    <property type="molecule type" value="Genomic_DNA"/>
</dbReference>
<evidence type="ECO:0000259" key="2">
    <source>
        <dbReference type="Pfam" id="PF00850"/>
    </source>
</evidence>
<dbReference type="InterPro" id="IPR023696">
    <property type="entry name" value="Ureohydrolase_dom_sf"/>
</dbReference>
<accession>A0A2A5JQ17</accession>
<dbReference type="CDD" id="cd11599">
    <property type="entry name" value="HDAC_classII_2"/>
    <property type="match status" value="1"/>
</dbReference>
<dbReference type="GO" id="GO:0040029">
    <property type="term" value="P:epigenetic regulation of gene expression"/>
    <property type="evidence" value="ECO:0007669"/>
    <property type="project" value="TreeGrafter"/>
</dbReference>
<dbReference type="Proteomes" id="UP000228621">
    <property type="component" value="Unassembled WGS sequence"/>
</dbReference>
<dbReference type="OrthoDB" id="9808367at2"/>
<organism evidence="3 4">
    <name type="scientific">Pseudoalteromonas piscicida</name>
    <dbReference type="NCBI Taxonomy" id="43662"/>
    <lineage>
        <taxon>Bacteria</taxon>
        <taxon>Pseudomonadati</taxon>
        <taxon>Pseudomonadota</taxon>
        <taxon>Gammaproteobacteria</taxon>
        <taxon>Alteromonadales</taxon>
        <taxon>Pseudoalteromonadaceae</taxon>
        <taxon>Pseudoalteromonas</taxon>
    </lineage>
</organism>
<proteinExistence type="inferred from homology"/>
<dbReference type="InterPro" id="IPR000286">
    <property type="entry name" value="HDACs"/>
</dbReference>
<feature type="domain" description="Histone deacetylase" evidence="2">
    <location>
        <begin position="20"/>
        <end position="302"/>
    </location>
</feature>
<evidence type="ECO:0000313" key="4">
    <source>
        <dbReference type="Proteomes" id="UP000228621"/>
    </source>
</evidence>
<dbReference type="InterPro" id="IPR037138">
    <property type="entry name" value="His_deacetylse_dom_sf"/>
</dbReference>
<dbReference type="Gene3D" id="3.40.800.20">
    <property type="entry name" value="Histone deacetylase domain"/>
    <property type="match status" value="1"/>
</dbReference>
<protein>
    <submittedName>
        <fullName evidence="3">Deacetylase</fullName>
    </submittedName>
</protein>
<dbReference type="AlphaFoldDB" id="A0A2A5JQ17"/>
<evidence type="ECO:0000313" key="3">
    <source>
        <dbReference type="EMBL" id="PCK31467.1"/>
    </source>
</evidence>
<reference evidence="4" key="1">
    <citation type="journal article" date="2019" name="Genome Announc.">
        <title>Draft Genome Sequence of Pseudoalteromonas piscicida Strain 36Y ROTHPW, an Hypersaline Seawater Isolate from the South Coast of Sonora, Mexico.</title>
        <authorList>
            <person name="Sanchez-Diaz R."/>
            <person name="Molina-Garza Z.J."/>
            <person name="Cruz-Suarez L.E."/>
            <person name="Selvin J."/>
            <person name="Kiran G.S."/>
            <person name="Ibarra-Gamez J.C."/>
            <person name="Gomez-Gil B."/>
            <person name="Galaviz-Silva L."/>
        </authorList>
    </citation>
    <scope>NUCLEOTIDE SEQUENCE [LARGE SCALE GENOMIC DNA]</scope>
    <source>
        <strain evidence="4">36Y_RITHPW</strain>
    </source>
</reference>
<dbReference type="PANTHER" id="PTHR10625">
    <property type="entry name" value="HISTONE DEACETYLASE HDAC1-RELATED"/>
    <property type="match status" value="1"/>
</dbReference>
<dbReference type="GO" id="GO:0004407">
    <property type="term" value="F:histone deacetylase activity"/>
    <property type="evidence" value="ECO:0007669"/>
    <property type="project" value="TreeGrafter"/>
</dbReference>
<comment type="caution">
    <text evidence="3">The sequence shown here is derived from an EMBL/GenBank/DDBJ whole genome shotgun (WGS) entry which is preliminary data.</text>
</comment>
<keyword evidence="4" id="KW-1185">Reference proteome</keyword>
<dbReference type="SUPFAM" id="SSF52768">
    <property type="entry name" value="Arginase/deacetylase"/>
    <property type="match status" value="1"/>
</dbReference>
<dbReference type="RefSeq" id="WP_099642408.1">
    <property type="nucleotide sequence ID" value="NZ_NKHF01000055.1"/>
</dbReference>
<gene>
    <name evidence="3" type="ORF">CEX98_12550</name>
</gene>
<dbReference type="PANTHER" id="PTHR10625:SF10">
    <property type="entry name" value="HISTONE DEACETYLASE HDAC1"/>
    <property type="match status" value="1"/>
</dbReference>
<dbReference type="InterPro" id="IPR023801">
    <property type="entry name" value="His_deacetylse_dom"/>
</dbReference>